<proteinExistence type="inferred from homology"/>
<gene>
    <name evidence="3" type="ORF">JYU06_00245</name>
</gene>
<organism evidence="3 4">
    <name type="scientific">Desulfotalea psychrophila</name>
    <dbReference type="NCBI Taxonomy" id="84980"/>
    <lineage>
        <taxon>Bacteria</taxon>
        <taxon>Pseudomonadati</taxon>
        <taxon>Thermodesulfobacteriota</taxon>
        <taxon>Desulfobulbia</taxon>
        <taxon>Desulfobulbales</taxon>
        <taxon>Desulfocapsaceae</taxon>
        <taxon>Desulfotalea</taxon>
    </lineage>
</organism>
<dbReference type="SUPFAM" id="SSF51905">
    <property type="entry name" value="FAD/NAD(P)-binding domain"/>
    <property type="match status" value="1"/>
</dbReference>
<evidence type="ECO:0000259" key="2">
    <source>
        <dbReference type="Pfam" id="PF01593"/>
    </source>
</evidence>
<dbReference type="PANTHER" id="PTHR43734:SF3">
    <property type="entry name" value="B-CAROTENE KETOLASE"/>
    <property type="match status" value="1"/>
</dbReference>
<name>A0ABS3ASN0_9BACT</name>
<sequence length="469" mass="53291">MPVSFSQADDKYDVIVIGSGLGGLTSANRLVYCGYSVLLLEYHSQLGGLATWFKRKDHIFDVSLHGFPYGMVKTCKKYWNKEIMNSIVQLKNIIFDNPQFHLKTTFDRIDFTQKLNKQFKIPQSTIDAFFTRVAGMNFYDDQSMTTRELFEEFFPGRSDVHRLLMEPISYANGSTLDDPAITYGIVFSNFMNKGVFTFEGGTDKLIGMMTTELENNGVTLCTNAKVDRIVVDKGVVRGIECQGRMIEAGAVVSNSGITNTIHNLTDQDAFSSEFMEKANKIRVNNSSCQVYMGVKKEDTIDDIGDLLFTSTVAEFDSTELRDFKTGSKTFSVYYPKTRPGHDRYTIVASMNSNYSDWEKFTEEEYKKEKEDLIQRTLIDLNRYFPNARERMDWIEAATPRTFNRYTLHTHGTSFGTKFEGLEVSRSIFKEVKGLFHVGSVGIIMSGWLGAINYGVIVSNDVDAYMRSKD</sequence>
<evidence type="ECO:0000313" key="3">
    <source>
        <dbReference type="EMBL" id="MBN4067942.1"/>
    </source>
</evidence>
<dbReference type="PANTHER" id="PTHR43734">
    <property type="entry name" value="PHYTOENE DESATURASE"/>
    <property type="match status" value="1"/>
</dbReference>
<accession>A0ABS3ASN0</accession>
<protein>
    <submittedName>
        <fullName evidence="3">NAD(P)/FAD-dependent oxidoreductase</fullName>
    </submittedName>
</protein>
<dbReference type="InterPro" id="IPR002937">
    <property type="entry name" value="Amino_oxidase"/>
</dbReference>
<dbReference type="Gene3D" id="3.50.50.60">
    <property type="entry name" value="FAD/NAD(P)-binding domain"/>
    <property type="match status" value="2"/>
</dbReference>
<dbReference type="Pfam" id="PF01593">
    <property type="entry name" value="Amino_oxidase"/>
    <property type="match status" value="1"/>
</dbReference>
<evidence type="ECO:0000256" key="1">
    <source>
        <dbReference type="ARBA" id="ARBA00006046"/>
    </source>
</evidence>
<comment type="caution">
    <text evidence="3">The sequence shown here is derived from an EMBL/GenBank/DDBJ whole genome shotgun (WGS) entry which is preliminary data.</text>
</comment>
<comment type="similarity">
    <text evidence="1">Belongs to the carotenoid/retinoid oxidoreductase family.</text>
</comment>
<feature type="domain" description="Amine oxidase" evidence="2">
    <location>
        <begin position="21"/>
        <end position="394"/>
    </location>
</feature>
<reference evidence="3 4" key="1">
    <citation type="submission" date="2021-02" db="EMBL/GenBank/DDBJ databases">
        <title>Activity-based single-cell genomes from oceanic crustal fluid captures similar information to metagenomic and metatranscriptomic surveys with orders of magnitude less sampling.</title>
        <authorList>
            <person name="D'Angelo T.S."/>
            <person name="Orcutt B.N."/>
        </authorList>
    </citation>
    <scope>NUCLEOTIDE SEQUENCE [LARGE SCALE GENOMIC DNA]</scope>
    <source>
        <strain evidence="3">AH-315-G02</strain>
    </source>
</reference>
<evidence type="ECO:0000313" key="4">
    <source>
        <dbReference type="Proteomes" id="UP000717534"/>
    </source>
</evidence>
<dbReference type="InterPro" id="IPR036188">
    <property type="entry name" value="FAD/NAD-bd_sf"/>
</dbReference>
<dbReference type="Proteomes" id="UP000717534">
    <property type="component" value="Unassembled WGS sequence"/>
</dbReference>
<dbReference type="EMBL" id="JAFITO010000001">
    <property type="protein sequence ID" value="MBN4067942.1"/>
    <property type="molecule type" value="Genomic_DNA"/>
</dbReference>
<keyword evidence="4" id="KW-1185">Reference proteome</keyword>